<proteinExistence type="inferred from homology"/>
<dbReference type="InterPro" id="IPR052357">
    <property type="entry name" value="Orn_Lys_Arg_decarboxylase-I"/>
</dbReference>
<name>M5XND8_PRUPE</name>
<evidence type="ECO:0000259" key="8">
    <source>
        <dbReference type="Pfam" id="PF03711"/>
    </source>
</evidence>
<dbReference type="Pfam" id="PF03711">
    <property type="entry name" value="OKR_DC_1_C"/>
    <property type="match status" value="1"/>
</dbReference>
<dbReference type="EMBL" id="CM007651">
    <property type="protein sequence ID" value="ONI27064.1"/>
    <property type="molecule type" value="Genomic_DNA"/>
</dbReference>
<feature type="domain" description="Orn/Lys/Arg decarboxylase C-terminal" evidence="8">
    <location>
        <begin position="500"/>
        <end position="544"/>
    </location>
</feature>
<evidence type="ECO:0000256" key="3">
    <source>
        <dbReference type="ARBA" id="ARBA00022793"/>
    </source>
</evidence>
<dbReference type="HOGENOM" id="CLU_025925_2_0_1"/>
<organism evidence="9 10">
    <name type="scientific">Prunus persica</name>
    <name type="common">Peach</name>
    <name type="synonym">Amygdalus persica</name>
    <dbReference type="NCBI Taxonomy" id="3760"/>
    <lineage>
        <taxon>Eukaryota</taxon>
        <taxon>Viridiplantae</taxon>
        <taxon>Streptophyta</taxon>
        <taxon>Embryophyta</taxon>
        <taxon>Tracheophyta</taxon>
        <taxon>Spermatophyta</taxon>
        <taxon>Magnoliopsida</taxon>
        <taxon>eudicotyledons</taxon>
        <taxon>Gunneridae</taxon>
        <taxon>Pentapetalae</taxon>
        <taxon>rosids</taxon>
        <taxon>fabids</taxon>
        <taxon>Rosales</taxon>
        <taxon>Rosaceae</taxon>
        <taxon>Amygdaloideae</taxon>
        <taxon>Amygdaleae</taxon>
        <taxon>Prunus</taxon>
    </lineage>
</organism>
<reference evidence="9 10" key="1">
    <citation type="journal article" date="2013" name="Nat. Genet.">
        <title>The high-quality draft genome of peach (Prunus persica) identifies unique patterns of genetic diversity, domestication and genome evolution.</title>
        <authorList>
            <consortium name="International Peach Genome Initiative"/>
            <person name="Verde I."/>
            <person name="Abbott A.G."/>
            <person name="Scalabrin S."/>
            <person name="Jung S."/>
            <person name="Shu S."/>
            <person name="Marroni F."/>
            <person name="Zhebentyayeva T."/>
            <person name="Dettori M.T."/>
            <person name="Grimwood J."/>
            <person name="Cattonaro F."/>
            <person name="Zuccolo A."/>
            <person name="Rossini L."/>
            <person name="Jenkins J."/>
            <person name="Vendramin E."/>
            <person name="Meisel L.A."/>
            <person name="Decroocq V."/>
            <person name="Sosinski B."/>
            <person name="Prochnik S."/>
            <person name="Mitros T."/>
            <person name="Policriti A."/>
            <person name="Cipriani G."/>
            <person name="Dondini L."/>
            <person name="Ficklin S."/>
            <person name="Goodstein D.M."/>
            <person name="Xuan P."/>
            <person name="Del Fabbro C."/>
            <person name="Aramini V."/>
            <person name="Copetti D."/>
            <person name="Gonzalez S."/>
            <person name="Horner D.S."/>
            <person name="Falchi R."/>
            <person name="Lucas S."/>
            <person name="Mica E."/>
            <person name="Maldonado J."/>
            <person name="Lazzari B."/>
            <person name="Bielenberg D."/>
            <person name="Pirona R."/>
            <person name="Miculan M."/>
            <person name="Barakat A."/>
            <person name="Testolin R."/>
            <person name="Stella A."/>
            <person name="Tartarini S."/>
            <person name="Tonutti P."/>
            <person name="Arus P."/>
            <person name="Orellana A."/>
            <person name="Wells C."/>
            <person name="Main D."/>
            <person name="Vizzotto G."/>
            <person name="Silva H."/>
            <person name="Salamini F."/>
            <person name="Schmutz J."/>
            <person name="Morgante M."/>
            <person name="Rokhsar D.S."/>
        </authorList>
    </citation>
    <scope>NUCLEOTIDE SEQUENCE [LARGE SCALE GENOMIC DNA]</scope>
    <source>
        <strain evidence="10">cv. Nemared</strain>
    </source>
</reference>
<keyword evidence="3" id="KW-0210">Decarboxylase</keyword>
<evidence type="ECO:0000256" key="4">
    <source>
        <dbReference type="ARBA" id="ARBA00022898"/>
    </source>
</evidence>
<dbReference type="Gene3D" id="3.40.640.10">
    <property type="entry name" value="Type I PLP-dependent aspartate aminotransferase-like (Major domain)"/>
    <property type="match status" value="1"/>
</dbReference>
<evidence type="ECO:0008006" key="11">
    <source>
        <dbReference type="Google" id="ProtNLM"/>
    </source>
</evidence>
<evidence type="ECO:0000256" key="1">
    <source>
        <dbReference type="ARBA" id="ARBA00001933"/>
    </source>
</evidence>
<dbReference type="OMA" id="MMEAPGG"/>
<dbReference type="PANTHER" id="PTHR43277:SF4">
    <property type="entry name" value="ARGININE DECARBOXYLASE"/>
    <property type="match status" value="1"/>
</dbReference>
<dbReference type="GO" id="GO:0016831">
    <property type="term" value="F:carboxy-lyase activity"/>
    <property type="evidence" value="ECO:0007669"/>
    <property type="project" value="UniProtKB-KW"/>
</dbReference>
<dbReference type="STRING" id="3760.M5XND8"/>
<dbReference type="OrthoDB" id="5978656at2759"/>
<dbReference type="SUPFAM" id="SSF53383">
    <property type="entry name" value="PLP-dependent transferases"/>
    <property type="match status" value="1"/>
</dbReference>
<dbReference type="CDD" id="cd00615">
    <property type="entry name" value="Orn_deC_like"/>
    <property type="match status" value="1"/>
</dbReference>
<feature type="domain" description="Orn/Lys/Arg decarboxylases family 1 pyridoxal-P attachment site" evidence="7">
    <location>
        <begin position="82"/>
        <end position="388"/>
    </location>
</feature>
<dbReference type="Pfam" id="PF01276">
    <property type="entry name" value="OKR_DC_1"/>
    <property type="match status" value="1"/>
</dbReference>
<dbReference type="SMR" id="M5XND8"/>
<sequence>MVSVSMFSASPSSFNLSFHFGLGNNWNFRTFARPSACLSQESRNLEPSKKQDKTSGIGKTRSATKDQIVISDVRISQQESSPPLVTALKASAEQNAAAFHFPGHNRGRAAPSSLTQLIGLKPFLHDLPELPELDNLFSPRGPILDAQQQAASLFGSLETWFLVGGTTCGIQAAIMATCSPGEILILPRNSHISAISAMVLSGAVPKYIIPDYNFDWDIAGGITPSQVETAIKEVDKEGQKPAAVLVTSPTYHGICSNLSEITQLCHSRGIPVIVDEAHGAHLGFHPQMPNSAMHQGADLAVQSTHKVLCSLTQSSMLHMSGSLVDREKISRCLQTLQSTSPSYLLLASLDAARAQISENPETMFGKALQLAIETKSMIRKISGISVLDAQSFPNFPAIDPLRLTIGFQQLGLSGYEADEILYEDHEIICELVETQSITFAMNLGTCREHVQRLVSGIKHLVAASASTPAAKRKVEGGNSAPFADIETSLIPRDAFFSGKRRVSIENSLGEVCGELICPYPPGIPVMVPGETITKKALDYLLDVRSKGAVISGASDPQLSSIVVCNM</sequence>
<evidence type="ECO:0000256" key="6">
    <source>
        <dbReference type="SAM" id="MobiDB-lite"/>
    </source>
</evidence>
<dbReference type="InterPro" id="IPR015424">
    <property type="entry name" value="PyrdxlP-dep_Trfase"/>
</dbReference>
<dbReference type="InterPro" id="IPR000310">
    <property type="entry name" value="Orn/Lys/Arg_deCO2ase_major_dom"/>
</dbReference>
<dbReference type="eggNOG" id="ENOG502QWPE">
    <property type="taxonomic scope" value="Eukaryota"/>
</dbReference>
<dbReference type="SUPFAM" id="SSF55904">
    <property type="entry name" value="Ornithine decarboxylase C-terminal domain"/>
    <property type="match status" value="1"/>
</dbReference>
<dbReference type="PANTHER" id="PTHR43277">
    <property type="entry name" value="ARGININE DECARBOXYLASE"/>
    <property type="match status" value="1"/>
</dbReference>
<evidence type="ECO:0000313" key="10">
    <source>
        <dbReference type="Proteomes" id="UP000006882"/>
    </source>
</evidence>
<dbReference type="Proteomes" id="UP000006882">
    <property type="component" value="Chromosome G1"/>
</dbReference>
<keyword evidence="10" id="KW-1185">Reference proteome</keyword>
<evidence type="ECO:0000313" key="9">
    <source>
        <dbReference type="EMBL" id="ONI27064.1"/>
    </source>
</evidence>
<protein>
    <recommendedName>
        <fullName evidence="11">Orn/Lys/Arg decarboxylases family 1 pyridoxal-P attachment site domain-containing protein</fullName>
    </recommendedName>
</protein>
<dbReference type="InterPro" id="IPR036633">
    <property type="entry name" value="Prn/Lys/Arg_de-COase_C_sf"/>
</dbReference>
<dbReference type="InterPro" id="IPR008286">
    <property type="entry name" value="Prn/Lys/Arg_de-COase_C"/>
</dbReference>
<evidence type="ECO:0000256" key="2">
    <source>
        <dbReference type="ARBA" id="ARBA00010671"/>
    </source>
</evidence>
<dbReference type="InterPro" id="IPR015421">
    <property type="entry name" value="PyrdxlP-dep_Trfase_major"/>
</dbReference>
<feature type="region of interest" description="Disordered" evidence="6">
    <location>
        <begin position="39"/>
        <end position="63"/>
    </location>
</feature>
<dbReference type="KEGG" id="pper:18789172"/>
<keyword evidence="5" id="KW-0456">Lyase</keyword>
<accession>M5XND8</accession>
<comment type="cofactor">
    <cofactor evidence="1">
        <name>pyridoxal 5'-phosphate</name>
        <dbReference type="ChEBI" id="CHEBI:597326"/>
    </cofactor>
</comment>
<comment type="similarity">
    <text evidence="2">Belongs to the Orn/Lys/Arg decarboxylase class-I family.</text>
</comment>
<feature type="compositionally biased region" description="Basic and acidic residues" evidence="6">
    <location>
        <begin position="43"/>
        <end position="53"/>
    </location>
</feature>
<keyword evidence="4" id="KW-0663">Pyridoxal phosphate</keyword>
<evidence type="ECO:0000256" key="5">
    <source>
        <dbReference type="ARBA" id="ARBA00023239"/>
    </source>
</evidence>
<gene>
    <name evidence="9" type="ORF">PRUPE_1G065500</name>
</gene>
<dbReference type="AlphaFoldDB" id="M5XND8"/>
<dbReference type="Gramene" id="ONI27064">
    <property type="protein sequence ID" value="ONI27064"/>
    <property type="gene ID" value="PRUPE_1G065500"/>
</dbReference>
<dbReference type="Gene3D" id="3.90.100.10">
    <property type="entry name" value="Orn/Lys/Arg decarboxylase, C-terminal domain"/>
    <property type="match status" value="1"/>
</dbReference>
<evidence type="ECO:0000259" key="7">
    <source>
        <dbReference type="Pfam" id="PF01276"/>
    </source>
</evidence>